<name>A0A1I3I8H6_9RHOB</name>
<dbReference type="Proteomes" id="UP000199110">
    <property type="component" value="Unassembled WGS sequence"/>
</dbReference>
<dbReference type="RefSeq" id="WP_092777414.1">
    <property type="nucleotide sequence ID" value="NZ_FORA01000001.1"/>
</dbReference>
<reference evidence="1 2" key="1">
    <citation type="submission" date="2016-10" db="EMBL/GenBank/DDBJ databases">
        <authorList>
            <person name="de Groot N.N."/>
        </authorList>
    </citation>
    <scope>NUCLEOTIDE SEQUENCE [LARGE SCALE GENOMIC DNA]</scope>
    <source>
        <strain evidence="1 2">DSM 19073</strain>
    </source>
</reference>
<proteinExistence type="predicted"/>
<dbReference type="AlphaFoldDB" id="A0A1I3I8H6"/>
<keyword evidence="2" id="KW-1185">Reference proteome</keyword>
<dbReference type="EMBL" id="FORA01000001">
    <property type="protein sequence ID" value="SFI44160.1"/>
    <property type="molecule type" value="Genomic_DNA"/>
</dbReference>
<sequence length="146" mass="16133">MSDFFLPLLAETEIPLHPYAGTPTAFGPTPSPEATAPLDRPISFVRAFAPIQWSLLLAGRFAMRSLDDRRRGDTDKSASDAVVILFRDFVLTLAQDAAHGTPAPPFWEPELRRSDLVTSNAYGNMKALEFSEGDMRDALAPWKIID</sequence>
<organism evidence="1 2">
    <name type="scientific">Jannaschia pohangensis</name>
    <dbReference type="NCBI Taxonomy" id="390807"/>
    <lineage>
        <taxon>Bacteria</taxon>
        <taxon>Pseudomonadati</taxon>
        <taxon>Pseudomonadota</taxon>
        <taxon>Alphaproteobacteria</taxon>
        <taxon>Rhodobacterales</taxon>
        <taxon>Roseobacteraceae</taxon>
        <taxon>Jannaschia</taxon>
    </lineage>
</organism>
<evidence type="ECO:0000313" key="2">
    <source>
        <dbReference type="Proteomes" id="UP000199110"/>
    </source>
</evidence>
<protein>
    <submittedName>
        <fullName evidence="1">Uncharacterized protein</fullName>
    </submittedName>
</protein>
<gene>
    <name evidence="1" type="ORF">SAMN04488095_0855</name>
</gene>
<accession>A0A1I3I8H6</accession>
<dbReference type="STRING" id="390807.SAMN04488095_0855"/>
<evidence type="ECO:0000313" key="1">
    <source>
        <dbReference type="EMBL" id="SFI44160.1"/>
    </source>
</evidence>